<protein>
    <submittedName>
        <fullName evidence="6">23S rRNA (Uracil-5-)-methyltransferase RumA</fullName>
    </submittedName>
</protein>
<feature type="active site" description="Nucleophile" evidence="4">
    <location>
        <position position="358"/>
    </location>
</feature>
<dbReference type="InterPro" id="IPR030390">
    <property type="entry name" value="MeTrfase_TrmA_AS"/>
</dbReference>
<comment type="caution">
    <text evidence="6">The sequence shown here is derived from an EMBL/GenBank/DDBJ whole genome shotgun (WGS) entry which is preliminary data.</text>
</comment>
<keyword evidence="1 4" id="KW-0489">Methyltransferase</keyword>
<accession>A0A1F4Q1W1</accession>
<evidence type="ECO:0000313" key="6">
    <source>
        <dbReference type="EMBL" id="OGB89870.1"/>
    </source>
</evidence>
<dbReference type="NCBIfam" id="TIGR00479">
    <property type="entry name" value="rumA"/>
    <property type="match status" value="1"/>
</dbReference>
<keyword evidence="3 4" id="KW-0949">S-adenosyl-L-methionine</keyword>
<dbReference type="GO" id="GO:0070041">
    <property type="term" value="F:rRNA (uridine-C5-)-methyltransferase activity"/>
    <property type="evidence" value="ECO:0007669"/>
    <property type="project" value="TreeGrafter"/>
</dbReference>
<keyword evidence="2 4" id="KW-0808">Transferase</keyword>
<dbReference type="InterPro" id="IPR029063">
    <property type="entry name" value="SAM-dependent_MTases_sf"/>
</dbReference>
<dbReference type="EMBL" id="METM01000020">
    <property type="protein sequence ID" value="OGB89870.1"/>
    <property type="molecule type" value="Genomic_DNA"/>
</dbReference>
<comment type="similarity">
    <text evidence="4">Belongs to the class I-like SAM-binding methyltransferase superfamily. RNA M5U methyltransferase family.</text>
</comment>
<organism evidence="6 7">
    <name type="scientific">candidate division WOR-1 bacterium RIFCSPHIGHO2_01_FULL_53_15</name>
    <dbReference type="NCBI Taxonomy" id="1802564"/>
    <lineage>
        <taxon>Bacteria</taxon>
        <taxon>Bacillati</taxon>
        <taxon>Saganbacteria</taxon>
    </lineage>
</organism>
<gene>
    <name evidence="6" type="ORF">A2625_05425</name>
</gene>
<dbReference type="PROSITE" id="PS51687">
    <property type="entry name" value="SAM_MT_RNA_M5U"/>
    <property type="match status" value="1"/>
</dbReference>
<dbReference type="PROSITE" id="PS01231">
    <property type="entry name" value="TRMA_2"/>
    <property type="match status" value="1"/>
</dbReference>
<proteinExistence type="inferred from homology"/>
<dbReference type="GO" id="GO:0070475">
    <property type="term" value="P:rRNA base methylation"/>
    <property type="evidence" value="ECO:0007669"/>
    <property type="project" value="TreeGrafter"/>
</dbReference>
<evidence type="ECO:0000256" key="5">
    <source>
        <dbReference type="PROSITE-ProRule" id="PRU10015"/>
    </source>
</evidence>
<evidence type="ECO:0000313" key="7">
    <source>
        <dbReference type="Proteomes" id="UP000178724"/>
    </source>
</evidence>
<dbReference type="Pfam" id="PF05958">
    <property type="entry name" value="tRNA_U5-meth_tr"/>
    <property type="match status" value="1"/>
</dbReference>
<dbReference type="PANTHER" id="PTHR11061:SF30">
    <property type="entry name" value="TRNA (URACIL(54)-C(5))-METHYLTRANSFERASE"/>
    <property type="match status" value="1"/>
</dbReference>
<dbReference type="SUPFAM" id="SSF53335">
    <property type="entry name" value="S-adenosyl-L-methionine-dependent methyltransferases"/>
    <property type="match status" value="1"/>
</dbReference>
<evidence type="ECO:0000256" key="2">
    <source>
        <dbReference type="ARBA" id="ARBA00022679"/>
    </source>
</evidence>
<feature type="binding site" evidence="4">
    <location>
        <position position="289"/>
    </location>
    <ligand>
        <name>S-adenosyl-L-methionine</name>
        <dbReference type="ChEBI" id="CHEBI:59789"/>
    </ligand>
</feature>
<dbReference type="PANTHER" id="PTHR11061">
    <property type="entry name" value="RNA M5U METHYLTRANSFERASE"/>
    <property type="match status" value="1"/>
</dbReference>
<dbReference type="Proteomes" id="UP000178724">
    <property type="component" value="Unassembled WGS sequence"/>
</dbReference>
<feature type="binding site" evidence="4">
    <location>
        <position position="268"/>
    </location>
    <ligand>
        <name>S-adenosyl-L-methionine</name>
        <dbReference type="ChEBI" id="CHEBI:59789"/>
    </ligand>
</feature>
<dbReference type="InterPro" id="IPR010280">
    <property type="entry name" value="U5_MeTrfase_fam"/>
</dbReference>
<dbReference type="InterPro" id="IPR030391">
    <property type="entry name" value="MeTrfase_TrmA_CS"/>
</dbReference>
<dbReference type="Gene3D" id="3.40.50.150">
    <property type="entry name" value="Vaccinia Virus protein VP39"/>
    <property type="match status" value="1"/>
</dbReference>
<dbReference type="CDD" id="cd02440">
    <property type="entry name" value="AdoMet_MTases"/>
    <property type="match status" value="1"/>
</dbReference>
<evidence type="ECO:0000256" key="3">
    <source>
        <dbReference type="ARBA" id="ARBA00022691"/>
    </source>
</evidence>
<feature type="active site" evidence="5">
    <location>
        <position position="358"/>
    </location>
</feature>
<evidence type="ECO:0000256" key="4">
    <source>
        <dbReference type="PROSITE-ProRule" id="PRU01024"/>
    </source>
</evidence>
<feature type="binding site" evidence="4">
    <location>
        <position position="331"/>
    </location>
    <ligand>
        <name>S-adenosyl-L-methionine</name>
        <dbReference type="ChEBI" id="CHEBI:59789"/>
    </ligand>
</feature>
<evidence type="ECO:0000256" key="1">
    <source>
        <dbReference type="ARBA" id="ARBA00022603"/>
    </source>
</evidence>
<name>A0A1F4Q1W1_UNCSA</name>
<dbReference type="FunFam" id="3.40.50.150:FF:000009">
    <property type="entry name" value="23S rRNA (Uracil(1939)-C(5))-methyltransferase RlmD"/>
    <property type="match status" value="1"/>
</dbReference>
<dbReference type="PROSITE" id="PS01230">
    <property type="entry name" value="TRMA_1"/>
    <property type="match status" value="1"/>
</dbReference>
<feature type="binding site" evidence="4">
    <location>
        <position position="239"/>
    </location>
    <ligand>
        <name>S-adenosyl-L-methionine</name>
        <dbReference type="ChEBI" id="CHEBI:59789"/>
    </ligand>
</feature>
<dbReference type="AlphaFoldDB" id="A0A1F4Q1W1"/>
<dbReference type="Gene3D" id="2.40.50.1070">
    <property type="match status" value="1"/>
</dbReference>
<sequence length="400" mass="45065">MTNKHVKPRCPYFGTCGGCQLQHLAYEDQLDLKTGMVREQMEEKGVGGIEVKPTLGMKDPWFYRNKIQFPIRSQNNHLQMGYFKAKTHEVVNIKECYIQDPFLTEIAQIARGIFEERELSAYDEKTGQGLLRHFIGRSGFRTNEILLGIVINQRGLPAGFTVADEIKKQERLMHRLATRHDDYPKLTKRPRIVGIVQNVNTNRGNLILGQHNTKLFGSSFMHERLGKYNFHVHLPSFFQVNPVQAEKIYDLVRQYADLAGGEVVVDAYAGIGTIAFWLAGKAESVIGIEEREEAVKDANENIKLNSMVNITMKAGLIEKVFPKVADVVVLDPPRGGCSAKALESVVRSGARKVIYVSCNPETLARDLKALAGNYKIDLIQPVDMFPQTEHVEAVAKLSRR</sequence>
<reference evidence="6 7" key="1">
    <citation type="journal article" date="2016" name="Nat. Commun.">
        <title>Thousands of microbial genomes shed light on interconnected biogeochemical processes in an aquifer system.</title>
        <authorList>
            <person name="Anantharaman K."/>
            <person name="Brown C.T."/>
            <person name="Hug L.A."/>
            <person name="Sharon I."/>
            <person name="Castelle C.J."/>
            <person name="Probst A.J."/>
            <person name="Thomas B.C."/>
            <person name="Singh A."/>
            <person name="Wilkins M.J."/>
            <person name="Karaoz U."/>
            <person name="Brodie E.L."/>
            <person name="Williams K.H."/>
            <person name="Hubbard S.S."/>
            <person name="Banfield J.F."/>
        </authorList>
    </citation>
    <scope>NUCLEOTIDE SEQUENCE [LARGE SCALE GENOMIC DNA]</scope>
</reference>